<evidence type="ECO:0000256" key="3">
    <source>
        <dbReference type="ARBA" id="ARBA00023172"/>
    </source>
</evidence>
<dbReference type="GO" id="GO:0006310">
    <property type="term" value="P:DNA recombination"/>
    <property type="evidence" value="ECO:0007669"/>
    <property type="project" value="UniProtKB-KW"/>
</dbReference>
<dbReference type="InterPro" id="IPR011010">
    <property type="entry name" value="DNA_brk_join_enz"/>
</dbReference>
<dbReference type="Proteomes" id="UP000315677">
    <property type="component" value="Unassembled WGS sequence"/>
</dbReference>
<keyword evidence="6" id="KW-1185">Reference proteome</keyword>
<dbReference type="InterPro" id="IPR050090">
    <property type="entry name" value="Tyrosine_recombinase_XerCD"/>
</dbReference>
<comment type="similarity">
    <text evidence="1">Belongs to the 'phage' integrase family.</text>
</comment>
<name>A0A543DNY4_9PSEU</name>
<reference evidence="5 6" key="1">
    <citation type="submission" date="2019-06" db="EMBL/GenBank/DDBJ databases">
        <title>Sequencing the genomes of 1000 actinobacteria strains.</title>
        <authorList>
            <person name="Klenk H.-P."/>
        </authorList>
    </citation>
    <scope>NUCLEOTIDE SEQUENCE [LARGE SCALE GENOMIC DNA]</scope>
    <source>
        <strain evidence="5 6">DSM 45301</strain>
    </source>
</reference>
<keyword evidence="2" id="KW-0238">DNA-binding</keyword>
<evidence type="ECO:0000256" key="1">
    <source>
        <dbReference type="ARBA" id="ARBA00008857"/>
    </source>
</evidence>
<evidence type="ECO:0000313" key="6">
    <source>
        <dbReference type="Proteomes" id="UP000315677"/>
    </source>
</evidence>
<sequence>MGIGAQVPGAARLHLADGIPLLRPEEQVFTAMLEGWRNQQLARNLAVATIAARERAARAFAVHADAFPWLWSAALLDEWLGDLRAVRGLRRSTLRGYQESIRLLCLYLTDPAYGWPGECETRFGTHPVQVVHEWNTAVHVQQAEGDPIKRAFTIDELQAFFDHADGQVARIRGAGRKGWLPAFRDATLFKIAYGYGLRRNETRMLDVADFGTNPHAPEFGERGVCYVRHGKAMKGSAPKRRSVLTVWPWVTEALAEWTTEIRPLLAASSVPPSTAMWPSERAPRVGLTQIDARFAALRTTLGLGRGLDFHSLRRSYVTHLIEAGWDPLFVQHQVGHEHASTTAIYTCVSSDFRTRTLRRALDATLAQAATGATATTATAVALGPRPDRSSR</sequence>
<dbReference type="InterPro" id="IPR002104">
    <property type="entry name" value="Integrase_catalytic"/>
</dbReference>
<dbReference type="Pfam" id="PF00589">
    <property type="entry name" value="Phage_integrase"/>
    <property type="match status" value="1"/>
</dbReference>
<dbReference type="EMBL" id="VFPA01000002">
    <property type="protein sequence ID" value="TQM11005.1"/>
    <property type="molecule type" value="Genomic_DNA"/>
</dbReference>
<evidence type="ECO:0000313" key="5">
    <source>
        <dbReference type="EMBL" id="TQM11005.1"/>
    </source>
</evidence>
<organism evidence="5 6">
    <name type="scientific">Pseudonocardia kunmingensis</name>
    <dbReference type="NCBI Taxonomy" id="630975"/>
    <lineage>
        <taxon>Bacteria</taxon>
        <taxon>Bacillati</taxon>
        <taxon>Actinomycetota</taxon>
        <taxon>Actinomycetes</taxon>
        <taxon>Pseudonocardiales</taxon>
        <taxon>Pseudonocardiaceae</taxon>
        <taxon>Pseudonocardia</taxon>
    </lineage>
</organism>
<dbReference type="PANTHER" id="PTHR30349">
    <property type="entry name" value="PHAGE INTEGRASE-RELATED"/>
    <property type="match status" value="1"/>
</dbReference>
<dbReference type="Gene3D" id="1.10.443.10">
    <property type="entry name" value="Intergrase catalytic core"/>
    <property type="match status" value="1"/>
</dbReference>
<dbReference type="SUPFAM" id="SSF56349">
    <property type="entry name" value="DNA breaking-rejoining enzymes"/>
    <property type="match status" value="1"/>
</dbReference>
<feature type="domain" description="Tyr recombinase" evidence="4">
    <location>
        <begin position="147"/>
        <end position="362"/>
    </location>
</feature>
<dbReference type="PROSITE" id="PS51898">
    <property type="entry name" value="TYR_RECOMBINASE"/>
    <property type="match status" value="1"/>
</dbReference>
<dbReference type="AlphaFoldDB" id="A0A543DNY4"/>
<proteinExistence type="inferred from homology"/>
<dbReference type="InterPro" id="IPR013762">
    <property type="entry name" value="Integrase-like_cat_sf"/>
</dbReference>
<keyword evidence="3" id="KW-0233">DNA recombination</keyword>
<dbReference type="GO" id="GO:0015074">
    <property type="term" value="P:DNA integration"/>
    <property type="evidence" value="ECO:0007669"/>
    <property type="project" value="InterPro"/>
</dbReference>
<evidence type="ECO:0000256" key="2">
    <source>
        <dbReference type="ARBA" id="ARBA00023125"/>
    </source>
</evidence>
<dbReference type="GO" id="GO:0003677">
    <property type="term" value="F:DNA binding"/>
    <property type="evidence" value="ECO:0007669"/>
    <property type="project" value="UniProtKB-KW"/>
</dbReference>
<dbReference type="CDD" id="cd00397">
    <property type="entry name" value="DNA_BRE_C"/>
    <property type="match status" value="1"/>
</dbReference>
<comment type="caution">
    <text evidence="5">The sequence shown here is derived from an EMBL/GenBank/DDBJ whole genome shotgun (WGS) entry which is preliminary data.</text>
</comment>
<accession>A0A543DNY4</accession>
<protein>
    <submittedName>
        <fullName evidence="5">Site-specific recombinase XerD</fullName>
    </submittedName>
</protein>
<gene>
    <name evidence="5" type="ORF">FB558_3535</name>
</gene>
<dbReference type="PANTHER" id="PTHR30349:SF41">
    <property type="entry name" value="INTEGRASE_RECOMBINASE PROTEIN MJ0367-RELATED"/>
    <property type="match status" value="1"/>
</dbReference>
<dbReference type="RefSeq" id="WP_246106582.1">
    <property type="nucleotide sequence ID" value="NZ_VFPA01000002.1"/>
</dbReference>
<evidence type="ECO:0000259" key="4">
    <source>
        <dbReference type="PROSITE" id="PS51898"/>
    </source>
</evidence>